<evidence type="ECO:0000313" key="6">
    <source>
        <dbReference type="Proteomes" id="UP000316238"/>
    </source>
</evidence>
<dbReference type="InterPro" id="IPR041492">
    <property type="entry name" value="HAD_2"/>
</dbReference>
<keyword evidence="6" id="KW-1185">Reference proteome</keyword>
<sequence length="212" mass="24150">MLKLVVFDCDGVLFDSREANRVYYNDLLAHFSCPPMSMEELEYVHMHNVADSIRHIFHKHHQISREAVSSYSQSLDYTPYLRHMQMAPDLKQFLQIITPRCHRAISTNRTTSMDMILDIFELRQHFEIVMTAANAPRPKPAPDALHVILDHFQLRPDEAIFIGDSTVDQAHSAAAGVDLIAFGNPALEARWHVSTFMEILALPPFATLGLQP</sequence>
<comment type="caution">
    <text evidence="5">The sequence shown here is derived from an EMBL/GenBank/DDBJ whole genome shotgun (WGS) entry which is preliminary data.</text>
</comment>
<dbReference type="PANTHER" id="PTHR43434">
    <property type="entry name" value="PHOSPHOGLYCOLATE PHOSPHATASE"/>
    <property type="match status" value="1"/>
</dbReference>
<dbReference type="Proteomes" id="UP000316238">
    <property type="component" value="Unassembled WGS sequence"/>
</dbReference>
<dbReference type="Pfam" id="PF13419">
    <property type="entry name" value="HAD_2"/>
    <property type="match status" value="1"/>
</dbReference>
<evidence type="ECO:0000256" key="4">
    <source>
        <dbReference type="ARBA" id="ARBA00013078"/>
    </source>
</evidence>
<evidence type="ECO:0000313" key="5">
    <source>
        <dbReference type="EMBL" id="TAA76178.1"/>
    </source>
</evidence>
<accession>A0A521G596</accession>
<dbReference type="Gene3D" id="1.10.150.240">
    <property type="entry name" value="Putative phosphatase, domain 2"/>
    <property type="match status" value="1"/>
</dbReference>
<protein>
    <recommendedName>
        <fullName evidence="4">phosphoglycolate phosphatase</fullName>
        <ecNumber evidence="4">3.1.3.18</ecNumber>
    </recommendedName>
</protein>
<dbReference type="EMBL" id="NQJD01000001">
    <property type="protein sequence ID" value="TAA76178.1"/>
    <property type="molecule type" value="Genomic_DNA"/>
</dbReference>
<comment type="pathway">
    <text evidence="2">Organic acid metabolism; glycolate biosynthesis; glycolate from 2-phosphoglycolate: step 1/1.</text>
</comment>
<reference evidence="5" key="1">
    <citation type="submission" date="2017-07" db="EMBL/GenBank/DDBJ databases">
        <title>The cable genome - Insights into the physiology and evolution of filamentous bacteria capable of sulfide oxidation via long distance electron transfer.</title>
        <authorList>
            <person name="Thorup C."/>
            <person name="Bjerg J.T."/>
            <person name="Schreiber L."/>
            <person name="Nielsen L.P."/>
            <person name="Kjeldsen K.U."/>
            <person name="Boesen T."/>
            <person name="Boggild A."/>
            <person name="Meysman F."/>
            <person name="Geelhoed J."/>
            <person name="Schramm A."/>
        </authorList>
    </citation>
    <scope>NUCLEOTIDE SEQUENCE [LARGE SCALE GENOMIC DNA]</scope>
    <source>
        <strain evidence="5">GS</strain>
    </source>
</reference>
<dbReference type="GO" id="GO:0008967">
    <property type="term" value="F:phosphoglycolate phosphatase activity"/>
    <property type="evidence" value="ECO:0007669"/>
    <property type="project" value="UniProtKB-EC"/>
</dbReference>
<dbReference type="GO" id="GO:0005829">
    <property type="term" value="C:cytosol"/>
    <property type="evidence" value="ECO:0007669"/>
    <property type="project" value="TreeGrafter"/>
</dbReference>
<dbReference type="SFLD" id="SFLDG01129">
    <property type="entry name" value="C1.5:_HAD__Beta-PGM__Phosphata"/>
    <property type="match status" value="1"/>
</dbReference>
<organism evidence="5 6">
    <name type="scientific">Candidatus Electronema aureum</name>
    <dbReference type="NCBI Taxonomy" id="2005002"/>
    <lineage>
        <taxon>Bacteria</taxon>
        <taxon>Pseudomonadati</taxon>
        <taxon>Thermodesulfobacteriota</taxon>
        <taxon>Desulfobulbia</taxon>
        <taxon>Desulfobulbales</taxon>
        <taxon>Desulfobulbaceae</taxon>
        <taxon>Candidatus Electronema</taxon>
    </lineage>
</organism>
<comment type="catalytic activity">
    <reaction evidence="1">
        <text>2-phosphoglycolate + H2O = glycolate + phosphate</text>
        <dbReference type="Rhea" id="RHEA:14369"/>
        <dbReference type="ChEBI" id="CHEBI:15377"/>
        <dbReference type="ChEBI" id="CHEBI:29805"/>
        <dbReference type="ChEBI" id="CHEBI:43474"/>
        <dbReference type="ChEBI" id="CHEBI:58033"/>
        <dbReference type="EC" id="3.1.3.18"/>
    </reaction>
</comment>
<evidence type="ECO:0000256" key="3">
    <source>
        <dbReference type="ARBA" id="ARBA00006171"/>
    </source>
</evidence>
<evidence type="ECO:0000256" key="1">
    <source>
        <dbReference type="ARBA" id="ARBA00000830"/>
    </source>
</evidence>
<dbReference type="GO" id="GO:0006281">
    <property type="term" value="P:DNA repair"/>
    <property type="evidence" value="ECO:0007669"/>
    <property type="project" value="TreeGrafter"/>
</dbReference>
<dbReference type="EC" id="3.1.3.18" evidence="4"/>
<dbReference type="Gene3D" id="3.40.50.1000">
    <property type="entry name" value="HAD superfamily/HAD-like"/>
    <property type="match status" value="1"/>
</dbReference>
<dbReference type="SUPFAM" id="SSF56784">
    <property type="entry name" value="HAD-like"/>
    <property type="match status" value="1"/>
</dbReference>
<evidence type="ECO:0000256" key="2">
    <source>
        <dbReference type="ARBA" id="ARBA00004818"/>
    </source>
</evidence>
<gene>
    <name evidence="5" type="ORF">CDV28_10176</name>
</gene>
<dbReference type="InterPro" id="IPR023198">
    <property type="entry name" value="PGP-like_dom2"/>
</dbReference>
<dbReference type="AlphaFoldDB" id="A0A521G596"/>
<dbReference type="InterPro" id="IPR023214">
    <property type="entry name" value="HAD_sf"/>
</dbReference>
<proteinExistence type="inferred from homology"/>
<dbReference type="InterPro" id="IPR036412">
    <property type="entry name" value="HAD-like_sf"/>
</dbReference>
<dbReference type="PANTHER" id="PTHR43434:SF1">
    <property type="entry name" value="PHOSPHOGLYCOLATE PHOSPHATASE"/>
    <property type="match status" value="1"/>
</dbReference>
<dbReference type="InterPro" id="IPR050155">
    <property type="entry name" value="HAD-like_hydrolase_sf"/>
</dbReference>
<dbReference type="SFLD" id="SFLDS00003">
    <property type="entry name" value="Haloacid_Dehalogenase"/>
    <property type="match status" value="1"/>
</dbReference>
<comment type="similarity">
    <text evidence="3">Belongs to the HAD-like hydrolase superfamily. CbbY/CbbZ/Gph/YieH family.</text>
</comment>
<name>A0A521G596_9BACT</name>